<dbReference type="Proteomes" id="UP000050417">
    <property type="component" value="Unassembled WGS sequence"/>
</dbReference>
<comment type="caution">
    <text evidence="3">The sequence shown here is derived from an EMBL/GenBank/DDBJ whole genome shotgun (WGS) entry which is preliminary data.</text>
</comment>
<dbReference type="PANTHER" id="PTHR20930">
    <property type="entry name" value="OVARIAN CARCINOMA ANTIGEN CA125-RELATED"/>
    <property type="match status" value="1"/>
</dbReference>
<name>A0A0P6Y3Y1_9CHLR</name>
<organism evidence="3 4">
    <name type="scientific">Ornatilinea apprima</name>
    <dbReference type="NCBI Taxonomy" id="1134406"/>
    <lineage>
        <taxon>Bacteria</taxon>
        <taxon>Bacillati</taxon>
        <taxon>Chloroflexota</taxon>
        <taxon>Anaerolineae</taxon>
        <taxon>Anaerolineales</taxon>
        <taxon>Anaerolineaceae</taxon>
        <taxon>Ornatilinea</taxon>
    </lineage>
</organism>
<dbReference type="InterPro" id="IPR013783">
    <property type="entry name" value="Ig-like_fold"/>
</dbReference>
<feature type="chain" id="PRO_5006133355" description="Nbr1 FW domain-containing protein" evidence="1">
    <location>
        <begin position="21"/>
        <end position="375"/>
    </location>
</feature>
<evidence type="ECO:0000259" key="2">
    <source>
        <dbReference type="Pfam" id="PF16158"/>
    </source>
</evidence>
<evidence type="ECO:0000313" key="4">
    <source>
        <dbReference type="Proteomes" id="UP000050417"/>
    </source>
</evidence>
<accession>A0A0P6Y3Y1</accession>
<reference evidence="3 4" key="1">
    <citation type="submission" date="2015-07" db="EMBL/GenBank/DDBJ databases">
        <title>Genome sequence of Ornatilinea apprima DSM 23815.</title>
        <authorList>
            <person name="Hemp J."/>
            <person name="Ward L.M."/>
            <person name="Pace L.A."/>
            <person name="Fischer W.W."/>
        </authorList>
    </citation>
    <scope>NUCLEOTIDE SEQUENCE [LARGE SCALE GENOMIC DNA]</scope>
    <source>
        <strain evidence="3 4">P3M-1</strain>
    </source>
</reference>
<dbReference type="STRING" id="1134406.ADN00_02435"/>
<feature type="domain" description="Nbr1 FW" evidence="2">
    <location>
        <begin position="100"/>
        <end position="203"/>
    </location>
</feature>
<dbReference type="Pfam" id="PF16158">
    <property type="entry name" value="N_BRCA1_IG"/>
    <property type="match status" value="1"/>
</dbReference>
<dbReference type="AlphaFoldDB" id="A0A0P6Y3Y1"/>
<dbReference type="EMBL" id="LGCL01000010">
    <property type="protein sequence ID" value="KPL79672.1"/>
    <property type="molecule type" value="Genomic_DNA"/>
</dbReference>
<keyword evidence="1" id="KW-0732">Signal</keyword>
<dbReference type="Gene3D" id="2.60.40.10">
    <property type="entry name" value="Immunoglobulins"/>
    <property type="match status" value="1"/>
</dbReference>
<dbReference type="OrthoDB" id="159249at2"/>
<keyword evidence="4" id="KW-1185">Reference proteome</keyword>
<evidence type="ECO:0000256" key="1">
    <source>
        <dbReference type="SAM" id="SignalP"/>
    </source>
</evidence>
<dbReference type="PANTHER" id="PTHR20930:SF0">
    <property type="entry name" value="PROTEIN ILRUN"/>
    <property type="match status" value="1"/>
</dbReference>
<dbReference type="PROSITE" id="PS51257">
    <property type="entry name" value="PROKAR_LIPOPROTEIN"/>
    <property type="match status" value="1"/>
</dbReference>
<sequence length="375" mass="39401">MFKKHPWIFLILILALAAFACNFPGAAATLTPTPDPAQQALTLVAQTEQAAAAATLAATQPVITVPPTVTLAPFSGSTPAPASTSTSLPCDQAGFVTDVTIPDGTQLEPNKEFIKTWRLKNTGSCTWTTSYAVVFDSGDAMNAPVSTSLTGSVAPGQTIDISVSMKAPTAEGTYRGNWKLRNASGAVFGLGASNSAFYVEIEVKNTPSSGPTVIYNFAEKYCEAEWISAAGVLACPGGTGDSSGFVIKLSNPKMETGDFANKVSIQTHPQWIDNGAISGRFPAVAVQSGYRFKADIGCLHNGSACDVKYQLNYRVDGGPLQSLGTWGEKYDAALTSLNVDLSSLAGSSVQFILAVQSNGPSNQDWAVWVNPRIEK</sequence>
<dbReference type="RefSeq" id="WP_075061366.1">
    <property type="nucleotide sequence ID" value="NZ_LGCL01000010.1"/>
</dbReference>
<protein>
    <recommendedName>
        <fullName evidence="2">Nbr1 FW domain-containing protein</fullName>
    </recommendedName>
</protein>
<evidence type="ECO:0000313" key="3">
    <source>
        <dbReference type="EMBL" id="KPL79672.1"/>
    </source>
</evidence>
<dbReference type="InterPro" id="IPR032350">
    <property type="entry name" value="Nbr1_FW"/>
</dbReference>
<proteinExistence type="predicted"/>
<dbReference type="CDD" id="cd14947">
    <property type="entry name" value="NBR1_like"/>
    <property type="match status" value="1"/>
</dbReference>
<feature type="signal peptide" evidence="1">
    <location>
        <begin position="1"/>
        <end position="20"/>
    </location>
</feature>
<gene>
    <name evidence="3" type="ORF">ADN00_02435</name>
</gene>